<keyword evidence="7" id="KW-1185">Reference proteome</keyword>
<keyword evidence="3" id="KW-0408">Iron</keyword>
<feature type="domain" description="Calcineurin-like phosphoesterase" evidence="5">
    <location>
        <begin position="2"/>
        <end position="184"/>
    </location>
</feature>
<keyword evidence="1" id="KW-0479">Metal-binding</keyword>
<dbReference type="InterPro" id="IPR004843">
    <property type="entry name" value="Calcineurin-like_PHP"/>
</dbReference>
<proteinExistence type="inferred from homology"/>
<dbReference type="InterPro" id="IPR050884">
    <property type="entry name" value="CNP_phosphodiesterase-III"/>
</dbReference>
<gene>
    <name evidence="6" type="ORF">BC739_001983</name>
</gene>
<dbReference type="Pfam" id="PF00149">
    <property type="entry name" value="Metallophos"/>
    <property type="match status" value="1"/>
</dbReference>
<dbReference type="Gene3D" id="3.60.21.10">
    <property type="match status" value="1"/>
</dbReference>
<evidence type="ECO:0000256" key="1">
    <source>
        <dbReference type="ARBA" id="ARBA00022723"/>
    </source>
</evidence>
<keyword evidence="2" id="KW-0378">Hydrolase</keyword>
<dbReference type="EMBL" id="JACJID010000001">
    <property type="protein sequence ID" value="MBA8924786.1"/>
    <property type="molecule type" value="Genomic_DNA"/>
</dbReference>
<protein>
    <submittedName>
        <fullName evidence="6">3',5'-cyclic AMP phosphodiesterase CpdA</fullName>
    </submittedName>
</protein>
<evidence type="ECO:0000313" key="6">
    <source>
        <dbReference type="EMBL" id="MBA8924786.1"/>
    </source>
</evidence>
<dbReference type="Proteomes" id="UP000517916">
    <property type="component" value="Unassembled WGS sequence"/>
</dbReference>
<evidence type="ECO:0000256" key="4">
    <source>
        <dbReference type="ARBA" id="ARBA00025742"/>
    </source>
</evidence>
<comment type="similarity">
    <text evidence="4">Belongs to the cyclic nucleotide phosphodiesterase class-III family.</text>
</comment>
<comment type="caution">
    <text evidence="6">The sequence shown here is derived from an EMBL/GenBank/DDBJ whole genome shotgun (WGS) entry which is preliminary data.</text>
</comment>
<name>A0ABR6BDI8_9PSEU</name>
<dbReference type="InterPro" id="IPR029052">
    <property type="entry name" value="Metallo-depent_PP-like"/>
</dbReference>
<evidence type="ECO:0000259" key="5">
    <source>
        <dbReference type="Pfam" id="PF00149"/>
    </source>
</evidence>
<dbReference type="SUPFAM" id="SSF56300">
    <property type="entry name" value="Metallo-dependent phosphatases"/>
    <property type="match status" value="1"/>
</dbReference>
<evidence type="ECO:0000256" key="3">
    <source>
        <dbReference type="ARBA" id="ARBA00023004"/>
    </source>
</evidence>
<dbReference type="PANTHER" id="PTHR42988">
    <property type="entry name" value="PHOSPHOHYDROLASE"/>
    <property type="match status" value="1"/>
</dbReference>
<reference evidence="6 7" key="1">
    <citation type="submission" date="2020-08" db="EMBL/GenBank/DDBJ databases">
        <title>Genomic Encyclopedia of Archaeal and Bacterial Type Strains, Phase II (KMG-II): from individual species to whole genera.</title>
        <authorList>
            <person name="Goeker M."/>
        </authorList>
    </citation>
    <scope>NUCLEOTIDE SEQUENCE [LARGE SCALE GENOMIC DNA]</scope>
    <source>
        <strain evidence="6 7">DSM 43850</strain>
    </source>
</reference>
<organism evidence="6 7">
    <name type="scientific">Kutzneria viridogrisea</name>
    <dbReference type="NCBI Taxonomy" id="47990"/>
    <lineage>
        <taxon>Bacteria</taxon>
        <taxon>Bacillati</taxon>
        <taxon>Actinomycetota</taxon>
        <taxon>Actinomycetes</taxon>
        <taxon>Pseudonocardiales</taxon>
        <taxon>Pseudonocardiaceae</taxon>
        <taxon>Kutzneria</taxon>
    </lineage>
</organism>
<accession>A0ABR6BDI8</accession>
<evidence type="ECO:0000256" key="2">
    <source>
        <dbReference type="ARBA" id="ARBA00022801"/>
    </source>
</evidence>
<evidence type="ECO:0000313" key="7">
    <source>
        <dbReference type="Proteomes" id="UP000517916"/>
    </source>
</evidence>
<dbReference type="PANTHER" id="PTHR42988:SF2">
    <property type="entry name" value="CYCLIC NUCLEOTIDE PHOSPHODIESTERASE CBUA0032-RELATED"/>
    <property type="match status" value="1"/>
</dbReference>
<sequence length="241" mass="25896">MAQISDIHIDGGDRATERTARVLDYLTGLDTPPDAVLLTGDLADRGLPAEYELVRKLLPTGFPVLHCPGNHDARAPYRQVLLGQSGGDAPINQVRRVGAAVFAMCDSSIPGRDDGALEAETLDWLEGVLIGTDSPVFVCFHHPPTELGIPFLDRIRQFHTERLAELVRAHPHVVALLCGHAHTPAATTFAGRPVLVAPGVVSTVLLPGERGGHIDLVAPPMVAFHVLHEDGRLSTHYRVAP</sequence>